<dbReference type="InterPro" id="IPR011765">
    <property type="entry name" value="Pept_M16_N"/>
</dbReference>
<evidence type="ECO:0000256" key="1">
    <source>
        <dbReference type="ARBA" id="ARBA00007261"/>
    </source>
</evidence>
<dbReference type="SUPFAM" id="SSF63411">
    <property type="entry name" value="LuxS/MPP-like metallohydrolase"/>
    <property type="match status" value="2"/>
</dbReference>
<keyword evidence="4" id="KW-0862">Zinc</keyword>
<dbReference type="Pfam" id="PF05193">
    <property type="entry name" value="Peptidase_M16_C"/>
    <property type="match status" value="1"/>
</dbReference>
<dbReference type="Pfam" id="PF00675">
    <property type="entry name" value="Peptidase_M16"/>
    <property type="match status" value="1"/>
</dbReference>
<comment type="similarity">
    <text evidence="1">Belongs to the peptidase M16 family.</text>
</comment>
<keyword evidence="9" id="KW-1185">Reference proteome</keyword>
<dbReference type="PANTHER" id="PTHR43690:SF17">
    <property type="entry name" value="PROTEIN YHJJ"/>
    <property type="match status" value="1"/>
</dbReference>
<protein>
    <submittedName>
        <fullName evidence="8">Predicted Zn-dependent peptidase</fullName>
    </submittedName>
</protein>
<dbReference type="InterPro" id="IPR007863">
    <property type="entry name" value="Peptidase_M16_C"/>
</dbReference>
<dbReference type="EMBL" id="FNPI01000003">
    <property type="protein sequence ID" value="SDY69669.1"/>
    <property type="molecule type" value="Genomic_DNA"/>
</dbReference>
<keyword evidence="5" id="KW-0482">Metalloprotease</keyword>
<dbReference type="AlphaFoldDB" id="A0A1H3M080"/>
<dbReference type="Proteomes" id="UP000198935">
    <property type="component" value="Unassembled WGS sequence"/>
</dbReference>
<reference evidence="9" key="1">
    <citation type="submission" date="2016-10" db="EMBL/GenBank/DDBJ databases">
        <authorList>
            <person name="Varghese N."/>
            <person name="Submissions S."/>
        </authorList>
    </citation>
    <scope>NUCLEOTIDE SEQUENCE [LARGE SCALE GENOMIC DNA]</scope>
    <source>
        <strain evidence="9">SP</strain>
    </source>
</reference>
<dbReference type="GO" id="GO:0008237">
    <property type="term" value="F:metallopeptidase activity"/>
    <property type="evidence" value="ECO:0007669"/>
    <property type="project" value="UniProtKB-KW"/>
</dbReference>
<accession>A0A1H3M080</accession>
<dbReference type="GO" id="GO:0006508">
    <property type="term" value="P:proteolysis"/>
    <property type="evidence" value="ECO:0007669"/>
    <property type="project" value="UniProtKB-KW"/>
</dbReference>
<evidence type="ECO:0000256" key="5">
    <source>
        <dbReference type="ARBA" id="ARBA00023049"/>
    </source>
</evidence>
<dbReference type="PANTHER" id="PTHR43690">
    <property type="entry name" value="NARDILYSIN"/>
    <property type="match status" value="1"/>
</dbReference>
<evidence type="ECO:0000259" key="6">
    <source>
        <dbReference type="Pfam" id="PF00675"/>
    </source>
</evidence>
<evidence type="ECO:0000256" key="4">
    <source>
        <dbReference type="ARBA" id="ARBA00022833"/>
    </source>
</evidence>
<gene>
    <name evidence="8" type="ORF">SAMN05421736_10362</name>
</gene>
<evidence type="ECO:0000313" key="9">
    <source>
        <dbReference type="Proteomes" id="UP000198935"/>
    </source>
</evidence>
<evidence type="ECO:0000256" key="3">
    <source>
        <dbReference type="ARBA" id="ARBA00022801"/>
    </source>
</evidence>
<dbReference type="STRING" id="1503961.SAMN05421736_10362"/>
<dbReference type="InterPro" id="IPR011249">
    <property type="entry name" value="Metalloenz_LuxS/M16"/>
</dbReference>
<sequence length="430" mass="49366">MNKVTFEQLQETLYHEELPNGLNVYVLPKPGFNKTFATFTTKYGSIDNHFVPLNSEEALRVPDGIAHFLEHKLFEDEEGDVFQQFSKQGASANAFTSFTRTAYLFSSTMNIKENLTTLLNFVQKPYFTDASVDKEKGIIEQEIKMYEDNPDWRNYFGLIAGMYDRHPVKIDIAGTVESIHQITKELLYTCYETFYHPSNMMFFVVGNIDPDQTLTLIRENQAEKRFAEPKEIKRFFETESEAAYQKQVTIPMNVNTGKCLVGFKDRLPEKQGKALLKHELSVQLLLEMVFGQSGENYQRLYEEGLIDDTFSFDYSGENGFGFSVIGGDSGNPEKLGETIAAMVKEFAGKPINKEMMESIRKKKIGYFLRSLNSPEYIANQFTRYKFNEMDLFDVIPVLEELTPADLEAAMKEHFNAETQMCQCMIKPKGE</sequence>
<feature type="domain" description="Peptidase M16 C-terminal" evidence="7">
    <location>
        <begin position="182"/>
        <end position="361"/>
    </location>
</feature>
<dbReference type="NCBIfam" id="NF047421">
    <property type="entry name" value="YfmH_fam"/>
    <property type="match status" value="1"/>
</dbReference>
<proteinExistence type="inferred from homology"/>
<dbReference type="InterPro" id="IPR050626">
    <property type="entry name" value="Peptidase_M16"/>
</dbReference>
<dbReference type="Gene3D" id="3.30.830.10">
    <property type="entry name" value="Metalloenzyme, LuxS/M16 peptidase-like"/>
    <property type="match status" value="2"/>
</dbReference>
<dbReference type="OrthoDB" id="9811314at2"/>
<dbReference type="GO" id="GO:0046872">
    <property type="term" value="F:metal ion binding"/>
    <property type="evidence" value="ECO:0007669"/>
    <property type="project" value="InterPro"/>
</dbReference>
<keyword evidence="2" id="KW-0645">Protease</keyword>
<evidence type="ECO:0000259" key="7">
    <source>
        <dbReference type="Pfam" id="PF05193"/>
    </source>
</evidence>
<name>A0A1H3M080_9BACI</name>
<keyword evidence="3" id="KW-0378">Hydrolase</keyword>
<evidence type="ECO:0000313" key="8">
    <source>
        <dbReference type="EMBL" id="SDY69669.1"/>
    </source>
</evidence>
<evidence type="ECO:0000256" key="2">
    <source>
        <dbReference type="ARBA" id="ARBA00022670"/>
    </source>
</evidence>
<feature type="domain" description="Peptidase M16 N-terminal" evidence="6">
    <location>
        <begin position="63"/>
        <end position="174"/>
    </location>
</feature>
<organism evidence="8 9">
    <name type="scientific">Evansella caseinilytica</name>
    <dbReference type="NCBI Taxonomy" id="1503961"/>
    <lineage>
        <taxon>Bacteria</taxon>
        <taxon>Bacillati</taxon>
        <taxon>Bacillota</taxon>
        <taxon>Bacilli</taxon>
        <taxon>Bacillales</taxon>
        <taxon>Bacillaceae</taxon>
        <taxon>Evansella</taxon>
    </lineage>
</organism>